<dbReference type="Gene3D" id="3.40.50.300">
    <property type="entry name" value="P-loop containing nucleotide triphosphate hydrolases"/>
    <property type="match status" value="1"/>
</dbReference>
<evidence type="ECO:0000313" key="12">
    <source>
        <dbReference type="EMBL" id="VFR01414.1"/>
    </source>
</evidence>
<dbReference type="GO" id="GO:0003724">
    <property type="term" value="F:RNA helicase activity"/>
    <property type="evidence" value="ECO:0007669"/>
    <property type="project" value="UniProtKB-EC"/>
</dbReference>
<gene>
    <name evidence="12" type="ORF">CCAM_LOCUS43189</name>
</gene>
<dbReference type="GO" id="GO:0003723">
    <property type="term" value="F:RNA binding"/>
    <property type="evidence" value="ECO:0007669"/>
    <property type="project" value="UniProtKB-KW"/>
</dbReference>
<feature type="region of interest" description="Disordered" evidence="10">
    <location>
        <begin position="39"/>
        <end position="78"/>
    </location>
</feature>
<evidence type="ECO:0000259" key="11">
    <source>
        <dbReference type="PROSITE" id="PS51192"/>
    </source>
</evidence>
<dbReference type="InterPro" id="IPR011545">
    <property type="entry name" value="DEAD/DEAH_box_helicase_dom"/>
</dbReference>
<evidence type="ECO:0000256" key="8">
    <source>
        <dbReference type="ARBA" id="ARBA00047984"/>
    </source>
</evidence>
<keyword evidence="3" id="KW-0547">Nucleotide-binding</keyword>
<dbReference type="GO" id="GO:0016787">
    <property type="term" value="F:hydrolase activity"/>
    <property type="evidence" value="ECO:0007669"/>
    <property type="project" value="UniProtKB-KW"/>
</dbReference>
<dbReference type="EC" id="3.6.4.13" evidence="2"/>
<feature type="compositionally biased region" description="Gly residues" evidence="10">
    <location>
        <begin position="51"/>
        <end position="75"/>
    </location>
</feature>
<dbReference type="GO" id="GO:0005524">
    <property type="term" value="F:ATP binding"/>
    <property type="evidence" value="ECO:0007669"/>
    <property type="project" value="UniProtKB-KW"/>
</dbReference>
<reference evidence="12 13" key="1">
    <citation type="submission" date="2018-04" db="EMBL/GenBank/DDBJ databases">
        <authorList>
            <person name="Vogel A."/>
        </authorList>
    </citation>
    <scope>NUCLEOTIDE SEQUENCE [LARGE SCALE GENOMIC DNA]</scope>
</reference>
<evidence type="ECO:0000256" key="3">
    <source>
        <dbReference type="ARBA" id="ARBA00022741"/>
    </source>
</evidence>
<keyword evidence="7" id="KW-0694">RNA-binding</keyword>
<evidence type="ECO:0000256" key="7">
    <source>
        <dbReference type="ARBA" id="ARBA00022884"/>
    </source>
</evidence>
<dbReference type="PANTHER" id="PTHR18934">
    <property type="entry name" value="ATP-DEPENDENT RNA HELICASE"/>
    <property type="match status" value="1"/>
</dbReference>
<dbReference type="SUPFAM" id="SSF52540">
    <property type="entry name" value="P-loop containing nucleoside triphosphate hydrolases"/>
    <property type="match status" value="1"/>
</dbReference>
<dbReference type="GO" id="GO:0009536">
    <property type="term" value="C:plastid"/>
    <property type="evidence" value="ECO:0007669"/>
    <property type="project" value="UniProtKB-SubCell"/>
</dbReference>
<comment type="subcellular location">
    <subcellularLocation>
        <location evidence="1">Plastid</location>
    </subcellularLocation>
</comment>
<evidence type="ECO:0000256" key="10">
    <source>
        <dbReference type="SAM" id="MobiDB-lite"/>
    </source>
</evidence>
<dbReference type="PROSITE" id="PS51192">
    <property type="entry name" value="HELICASE_ATP_BIND_1"/>
    <property type="match status" value="1"/>
</dbReference>
<dbReference type="PANTHER" id="PTHR18934:SF237">
    <property type="entry name" value="ATP-DEPENDENT DNA_RNA HELICASE DHX36"/>
    <property type="match status" value="1"/>
</dbReference>
<organism evidence="12 13">
    <name type="scientific">Cuscuta campestris</name>
    <dbReference type="NCBI Taxonomy" id="132261"/>
    <lineage>
        <taxon>Eukaryota</taxon>
        <taxon>Viridiplantae</taxon>
        <taxon>Streptophyta</taxon>
        <taxon>Embryophyta</taxon>
        <taxon>Tracheophyta</taxon>
        <taxon>Spermatophyta</taxon>
        <taxon>Magnoliopsida</taxon>
        <taxon>eudicotyledons</taxon>
        <taxon>Gunneridae</taxon>
        <taxon>Pentapetalae</taxon>
        <taxon>asterids</taxon>
        <taxon>lamiids</taxon>
        <taxon>Solanales</taxon>
        <taxon>Convolvulaceae</taxon>
        <taxon>Cuscuteae</taxon>
        <taxon>Cuscuta</taxon>
        <taxon>Cuscuta subgen. Grammica</taxon>
        <taxon>Cuscuta sect. Cleistogrammica</taxon>
    </lineage>
</organism>
<proteinExistence type="inferred from homology"/>
<dbReference type="OrthoDB" id="5600252at2759"/>
<sequence length="495" mass="55823">MSLRISFAFSTWCQFRLFNLVSFAPSRCNHDLCVPGISTSAMSYRPNNQGGRRGGGGRGRGGGRGAGGSRGGGRSGEQRWWDPVWRAERLRQKAAEMEVMNENEWRERIEQFKGGGEQEMVIKRHFSREDQDRLHDMSYHFGLHFHAYNKGKVLVVSKVPLPNYRADLDDRHGSSQEIKMSTEIEKRVGNLLNHSQASVSKGNSHAKDSNTTNLSFSDVDTATAIPMLETDACKENLNVELKKKQEKQRETENVKAMMLFREKLPAFKVKSDFLKAVAENQVLVVSGETGCGKTTQLPQFILEEAISSSCGTNCNIICTQPRRISAISVASRISSERGEDLGDTVGYQIRLESKRSAETRLLFCTTGVLLRRLVQDSFLTGITHLLVDEIHERGLDEDFLLIILRDLLPRRPDLRVILMSATINAELFSKYFGNAPTIHIQGLTYPVAELFLEDVLEKTSYNIKSDFDNVQGSSRRRRHQQESKKDPLSELFEAC</sequence>
<dbReference type="CDD" id="cd17917">
    <property type="entry name" value="DEXHc_RHA-like"/>
    <property type="match status" value="1"/>
</dbReference>
<dbReference type="InterPro" id="IPR027417">
    <property type="entry name" value="P-loop_NTPase"/>
</dbReference>
<evidence type="ECO:0000256" key="4">
    <source>
        <dbReference type="ARBA" id="ARBA00022801"/>
    </source>
</evidence>
<dbReference type="EMBL" id="OOIL02006764">
    <property type="protein sequence ID" value="VFR01414.1"/>
    <property type="molecule type" value="Genomic_DNA"/>
</dbReference>
<name>A0A484NK48_9ASTE</name>
<dbReference type="GO" id="GO:0005634">
    <property type="term" value="C:nucleus"/>
    <property type="evidence" value="ECO:0007669"/>
    <property type="project" value="TreeGrafter"/>
</dbReference>
<accession>A0A484NK48</accession>
<evidence type="ECO:0000313" key="13">
    <source>
        <dbReference type="Proteomes" id="UP000595140"/>
    </source>
</evidence>
<dbReference type="AlphaFoldDB" id="A0A484NK48"/>
<keyword evidence="13" id="KW-1185">Reference proteome</keyword>
<evidence type="ECO:0000256" key="5">
    <source>
        <dbReference type="ARBA" id="ARBA00022806"/>
    </source>
</evidence>
<dbReference type="FunFam" id="3.40.50.300:FF:000526">
    <property type="entry name" value="DExH-box ATP-dependent RNA helicase DExH3"/>
    <property type="match status" value="1"/>
</dbReference>
<keyword evidence="5" id="KW-0347">Helicase</keyword>
<evidence type="ECO:0000256" key="9">
    <source>
        <dbReference type="ARBA" id="ARBA00060772"/>
    </source>
</evidence>
<dbReference type="SMART" id="SM00487">
    <property type="entry name" value="DEXDc"/>
    <property type="match status" value="1"/>
</dbReference>
<dbReference type="Pfam" id="PF00270">
    <property type="entry name" value="DEAD"/>
    <property type="match status" value="1"/>
</dbReference>
<comment type="catalytic activity">
    <reaction evidence="8">
        <text>ATP + H2O = ADP + phosphate + H(+)</text>
        <dbReference type="Rhea" id="RHEA:13065"/>
        <dbReference type="ChEBI" id="CHEBI:15377"/>
        <dbReference type="ChEBI" id="CHEBI:15378"/>
        <dbReference type="ChEBI" id="CHEBI:30616"/>
        <dbReference type="ChEBI" id="CHEBI:43474"/>
        <dbReference type="ChEBI" id="CHEBI:456216"/>
        <dbReference type="EC" id="3.6.4.13"/>
    </reaction>
</comment>
<feature type="compositionally biased region" description="Polar residues" evidence="10">
    <location>
        <begin position="39"/>
        <end position="49"/>
    </location>
</feature>
<feature type="domain" description="Helicase ATP-binding" evidence="11">
    <location>
        <begin position="274"/>
        <end position="441"/>
    </location>
</feature>
<keyword evidence="4" id="KW-0378">Hydrolase</keyword>
<evidence type="ECO:0000256" key="1">
    <source>
        <dbReference type="ARBA" id="ARBA00004474"/>
    </source>
</evidence>
<protein>
    <recommendedName>
        <fullName evidence="2">RNA helicase</fullName>
        <ecNumber evidence="2">3.6.4.13</ecNumber>
    </recommendedName>
</protein>
<comment type="similarity">
    <text evidence="9">Belongs to the DExH box helicase family.</text>
</comment>
<evidence type="ECO:0000256" key="6">
    <source>
        <dbReference type="ARBA" id="ARBA00022840"/>
    </source>
</evidence>
<keyword evidence="6" id="KW-0067">ATP-binding</keyword>
<dbReference type="InterPro" id="IPR014001">
    <property type="entry name" value="Helicase_ATP-bd"/>
</dbReference>
<dbReference type="Proteomes" id="UP000595140">
    <property type="component" value="Unassembled WGS sequence"/>
</dbReference>
<evidence type="ECO:0000256" key="2">
    <source>
        <dbReference type="ARBA" id="ARBA00012552"/>
    </source>
</evidence>